<reference evidence="1 2" key="1">
    <citation type="journal article" date="2011" name="PLoS Pathog.">
        <title>Dynamic evolution of pathogenicity revealed by sequencing and comparative genomics of 19 Pseudomonas syringae isolates.</title>
        <authorList>
            <person name="Baltrus D.A."/>
            <person name="Nishimura M.T."/>
            <person name="Romanchuk A."/>
            <person name="Chang J.H."/>
            <person name="Mukhtar M.S."/>
            <person name="Cherkis K."/>
            <person name="Roach J."/>
            <person name="Grant S.R."/>
            <person name="Jones C.D."/>
            <person name="Dangl J.L."/>
        </authorList>
    </citation>
    <scope>NUCLEOTIDE SEQUENCE [LARGE SCALE GENOMIC DNA]</scope>
    <source>
        <strain evidence="2">M301072PT</strain>
    </source>
</reference>
<sequence>SMLESELELQIWLLAASMYGPELESIVVLALTQYRRRPGLDDPTRMYQSSMGPSAFQALARALLANDHPGLRLERGYIEMRSGLRWHLTRRLQQVLIKDHHATNGMRDNYFAADIGL</sequence>
<dbReference type="AlphaFoldDB" id="F3FTZ1"/>
<dbReference type="PATRIC" id="fig|629262.5.peg.5445"/>
<dbReference type="EMBL" id="AEAH01001852">
    <property type="protein sequence ID" value="EGH33683.1"/>
    <property type="molecule type" value="Genomic_DNA"/>
</dbReference>
<accession>F3FTZ1</accession>
<comment type="caution">
    <text evidence="1">The sequence shown here is derived from an EMBL/GenBank/DDBJ whole genome shotgun (WGS) entry which is preliminary data.</text>
</comment>
<evidence type="ECO:0000313" key="1">
    <source>
        <dbReference type="EMBL" id="EGH33683.1"/>
    </source>
</evidence>
<evidence type="ECO:0000313" key="2">
    <source>
        <dbReference type="Proteomes" id="UP000004471"/>
    </source>
</evidence>
<name>F3FTZ1_PSESX</name>
<dbReference type="Proteomes" id="UP000004471">
    <property type="component" value="Unassembled WGS sequence"/>
</dbReference>
<proteinExistence type="predicted"/>
<organism evidence="1 2">
    <name type="scientific">Pseudomonas syringae pv. japonica str. M301072</name>
    <dbReference type="NCBI Taxonomy" id="629262"/>
    <lineage>
        <taxon>Bacteria</taxon>
        <taxon>Pseudomonadati</taxon>
        <taxon>Pseudomonadota</taxon>
        <taxon>Gammaproteobacteria</taxon>
        <taxon>Pseudomonadales</taxon>
        <taxon>Pseudomonadaceae</taxon>
        <taxon>Pseudomonas</taxon>
        <taxon>Pseudomonas syringae</taxon>
    </lineage>
</organism>
<feature type="non-terminal residue" evidence="1">
    <location>
        <position position="1"/>
    </location>
</feature>
<dbReference type="HOGENOM" id="CLU_2078084_0_0_6"/>
<protein>
    <submittedName>
        <fullName evidence="1">Uncharacterized protein</fullName>
    </submittedName>
</protein>
<gene>
    <name evidence="1" type="ORF">PSYJA_34130</name>
</gene>